<accession>A0A3S5BHP9</accession>
<gene>
    <name evidence="1" type="ORF">PXEA_LOCUS18095</name>
</gene>
<evidence type="ECO:0000313" key="2">
    <source>
        <dbReference type="Proteomes" id="UP000784294"/>
    </source>
</evidence>
<comment type="caution">
    <text evidence="1">The sequence shown here is derived from an EMBL/GenBank/DDBJ whole genome shotgun (WGS) entry which is preliminary data.</text>
</comment>
<evidence type="ECO:0000313" key="1">
    <source>
        <dbReference type="EMBL" id="VEL24655.1"/>
    </source>
</evidence>
<organism evidence="1 2">
    <name type="scientific">Protopolystoma xenopodis</name>
    <dbReference type="NCBI Taxonomy" id="117903"/>
    <lineage>
        <taxon>Eukaryota</taxon>
        <taxon>Metazoa</taxon>
        <taxon>Spiralia</taxon>
        <taxon>Lophotrochozoa</taxon>
        <taxon>Platyhelminthes</taxon>
        <taxon>Monogenea</taxon>
        <taxon>Polyopisthocotylea</taxon>
        <taxon>Polystomatidea</taxon>
        <taxon>Polystomatidae</taxon>
        <taxon>Protopolystoma</taxon>
    </lineage>
</organism>
<name>A0A3S5BHP9_9PLAT</name>
<reference evidence="1" key="1">
    <citation type="submission" date="2018-11" db="EMBL/GenBank/DDBJ databases">
        <authorList>
            <consortium name="Pathogen Informatics"/>
        </authorList>
    </citation>
    <scope>NUCLEOTIDE SEQUENCE</scope>
</reference>
<keyword evidence="2" id="KW-1185">Reference proteome</keyword>
<dbReference type="AlphaFoldDB" id="A0A3S5BHP9"/>
<proteinExistence type="predicted"/>
<sequence>MSKVWAGLGQRDISDPYRLSIREQGSGRTAPSWPIVGGMGRVASREEDMSLHEAVTALRLPDGTLRLSIGLCEYGRPLVAQPRRGGRQFPEVGGTEKTWGLHNMSSFWKPGLLVELKALEKAPEATKPVPSQDEFFSPRQLDRAEQTCCRSGGGALLQFYSTAPEARALLSHSISYPMGHNSEVKLRVQR</sequence>
<dbReference type="Proteomes" id="UP000784294">
    <property type="component" value="Unassembled WGS sequence"/>
</dbReference>
<dbReference type="EMBL" id="CAAALY010068858">
    <property type="protein sequence ID" value="VEL24655.1"/>
    <property type="molecule type" value="Genomic_DNA"/>
</dbReference>
<protein>
    <submittedName>
        <fullName evidence="1">Uncharacterized protein</fullName>
    </submittedName>
</protein>